<organism evidence="1 2">
    <name type="scientific">Pseudonocardia oroxyli</name>
    <dbReference type="NCBI Taxonomy" id="366584"/>
    <lineage>
        <taxon>Bacteria</taxon>
        <taxon>Bacillati</taxon>
        <taxon>Actinomycetota</taxon>
        <taxon>Actinomycetes</taxon>
        <taxon>Pseudonocardiales</taxon>
        <taxon>Pseudonocardiaceae</taxon>
        <taxon>Pseudonocardia</taxon>
    </lineage>
</organism>
<accession>A0A1G7Z480</accession>
<keyword evidence="2" id="KW-1185">Reference proteome</keyword>
<gene>
    <name evidence="1" type="ORF">SAMN05216377_11826</name>
</gene>
<dbReference type="EMBL" id="FNBE01000018">
    <property type="protein sequence ID" value="SDH03399.1"/>
    <property type="molecule type" value="Genomic_DNA"/>
</dbReference>
<sequence>MWWSCPECGSYAEMSGEETAGFAVECPDCPNPMVSQWVWDEPNAA</sequence>
<proteinExistence type="predicted"/>
<dbReference type="AlphaFoldDB" id="A0A1G7Z480"/>
<name>A0A1G7Z480_PSEOR</name>
<dbReference type="Proteomes" id="UP000198967">
    <property type="component" value="Unassembled WGS sequence"/>
</dbReference>
<evidence type="ECO:0000313" key="2">
    <source>
        <dbReference type="Proteomes" id="UP000198967"/>
    </source>
</evidence>
<protein>
    <submittedName>
        <fullName evidence="1">Uncharacterized protein</fullName>
    </submittedName>
</protein>
<reference evidence="1 2" key="1">
    <citation type="submission" date="2016-10" db="EMBL/GenBank/DDBJ databases">
        <authorList>
            <person name="de Groot N.N."/>
        </authorList>
    </citation>
    <scope>NUCLEOTIDE SEQUENCE [LARGE SCALE GENOMIC DNA]</scope>
    <source>
        <strain evidence="1 2">CGMCC 4.3143</strain>
    </source>
</reference>
<evidence type="ECO:0000313" key="1">
    <source>
        <dbReference type="EMBL" id="SDH03399.1"/>
    </source>
</evidence>